<proteinExistence type="predicted"/>
<protein>
    <submittedName>
        <fullName evidence="2">Uncharacterized protein</fullName>
    </submittedName>
</protein>
<keyword evidence="3" id="KW-1185">Reference proteome</keyword>
<accession>A0AAV4XHQ4</accession>
<sequence length="90" mass="10071">MTKRGKRVLSPKSDRVSGENGDFPDFPPRCTWPSIYPPRWISSIFLIRPTPPLPPLVFIKSRPCLPSNCNGLRTSTTEGAILVRGRFSTT</sequence>
<dbReference type="Proteomes" id="UP001054945">
    <property type="component" value="Unassembled WGS sequence"/>
</dbReference>
<dbReference type="EMBL" id="BPLR01000255">
    <property type="protein sequence ID" value="GIY93303.1"/>
    <property type="molecule type" value="Genomic_DNA"/>
</dbReference>
<comment type="caution">
    <text evidence="2">The sequence shown here is derived from an EMBL/GenBank/DDBJ whole genome shotgun (WGS) entry which is preliminary data.</text>
</comment>
<name>A0AAV4XHQ4_CAEEX</name>
<feature type="region of interest" description="Disordered" evidence="1">
    <location>
        <begin position="1"/>
        <end position="22"/>
    </location>
</feature>
<evidence type="ECO:0000313" key="2">
    <source>
        <dbReference type="EMBL" id="GIY93303.1"/>
    </source>
</evidence>
<gene>
    <name evidence="2" type="ORF">CEXT_436911</name>
</gene>
<evidence type="ECO:0000313" key="3">
    <source>
        <dbReference type="Proteomes" id="UP001054945"/>
    </source>
</evidence>
<organism evidence="2 3">
    <name type="scientific">Caerostris extrusa</name>
    <name type="common">Bark spider</name>
    <name type="synonym">Caerostris bankana</name>
    <dbReference type="NCBI Taxonomy" id="172846"/>
    <lineage>
        <taxon>Eukaryota</taxon>
        <taxon>Metazoa</taxon>
        <taxon>Ecdysozoa</taxon>
        <taxon>Arthropoda</taxon>
        <taxon>Chelicerata</taxon>
        <taxon>Arachnida</taxon>
        <taxon>Araneae</taxon>
        <taxon>Araneomorphae</taxon>
        <taxon>Entelegynae</taxon>
        <taxon>Araneoidea</taxon>
        <taxon>Araneidae</taxon>
        <taxon>Caerostris</taxon>
    </lineage>
</organism>
<reference evidence="2 3" key="1">
    <citation type="submission" date="2021-06" db="EMBL/GenBank/DDBJ databases">
        <title>Caerostris extrusa draft genome.</title>
        <authorList>
            <person name="Kono N."/>
            <person name="Arakawa K."/>
        </authorList>
    </citation>
    <scope>NUCLEOTIDE SEQUENCE [LARGE SCALE GENOMIC DNA]</scope>
</reference>
<evidence type="ECO:0000256" key="1">
    <source>
        <dbReference type="SAM" id="MobiDB-lite"/>
    </source>
</evidence>
<dbReference type="AlphaFoldDB" id="A0AAV4XHQ4"/>